<dbReference type="InterPro" id="IPR046848">
    <property type="entry name" value="E_motif"/>
</dbReference>
<dbReference type="InterPro" id="IPR011990">
    <property type="entry name" value="TPR-like_helical_dom_sf"/>
</dbReference>
<dbReference type="AlphaFoldDB" id="A0A8K0MWV4"/>
<keyword evidence="4" id="KW-1185">Reference proteome</keyword>
<evidence type="ECO:0000313" key="4">
    <source>
        <dbReference type="Proteomes" id="UP000797356"/>
    </source>
</evidence>
<sequence>MLALDIKPDHVIITSLLSSCSHAGLVDEGWRLFKSISKIHGIEPTMEHYACMVDLLARRGRLREAYNFIKDMPCEANGNLWCTLLGACKTYGEVEVGRLVADHLFDVDTGNIGNYVVMSNIFAADGRWDGVEQVRRLMKAKDLKKPAGCSWIEVERMRHAFVAGDLSHPLRPIIYSTLRTLDQQIKDPLGQRK</sequence>
<dbReference type="NCBIfam" id="TIGR00756">
    <property type="entry name" value="PPR"/>
    <property type="match status" value="1"/>
</dbReference>
<dbReference type="PROSITE" id="PS51257">
    <property type="entry name" value="PROKAR_LIPOPROTEIN"/>
    <property type="match status" value="1"/>
</dbReference>
<protein>
    <submittedName>
        <fullName evidence="3">Putative pentatricopeptide repeat-containing protein</fullName>
    </submittedName>
</protein>
<dbReference type="FunFam" id="1.25.40.10:FF:000090">
    <property type="entry name" value="Pentatricopeptide repeat-containing protein, chloroplastic"/>
    <property type="match status" value="1"/>
</dbReference>
<feature type="repeat" description="PPR" evidence="2">
    <location>
        <begin position="9"/>
        <end position="44"/>
    </location>
</feature>
<gene>
    <name evidence="3" type="ORF">COCNU_02G011880</name>
</gene>
<dbReference type="GO" id="GO:0003723">
    <property type="term" value="F:RNA binding"/>
    <property type="evidence" value="ECO:0007669"/>
    <property type="project" value="InterPro"/>
</dbReference>
<keyword evidence="1" id="KW-0677">Repeat</keyword>
<evidence type="ECO:0000256" key="2">
    <source>
        <dbReference type="PROSITE-ProRule" id="PRU00708"/>
    </source>
</evidence>
<dbReference type="Gene3D" id="1.25.40.10">
    <property type="entry name" value="Tetratricopeptide repeat domain"/>
    <property type="match status" value="1"/>
</dbReference>
<evidence type="ECO:0000313" key="3">
    <source>
        <dbReference type="EMBL" id="KAG1331220.1"/>
    </source>
</evidence>
<accession>A0A8K0MWV4</accession>
<comment type="caution">
    <text evidence="3">The sequence shown here is derived from an EMBL/GenBank/DDBJ whole genome shotgun (WGS) entry which is preliminary data.</text>
</comment>
<organism evidence="3 4">
    <name type="scientific">Cocos nucifera</name>
    <name type="common">Coconut palm</name>
    <dbReference type="NCBI Taxonomy" id="13894"/>
    <lineage>
        <taxon>Eukaryota</taxon>
        <taxon>Viridiplantae</taxon>
        <taxon>Streptophyta</taxon>
        <taxon>Embryophyta</taxon>
        <taxon>Tracheophyta</taxon>
        <taxon>Spermatophyta</taxon>
        <taxon>Magnoliopsida</taxon>
        <taxon>Liliopsida</taxon>
        <taxon>Arecaceae</taxon>
        <taxon>Arecoideae</taxon>
        <taxon>Cocoseae</taxon>
        <taxon>Attaleinae</taxon>
        <taxon>Cocos</taxon>
    </lineage>
</organism>
<name>A0A8K0MWV4_COCNU</name>
<reference evidence="3" key="2">
    <citation type="submission" date="2019-07" db="EMBL/GenBank/DDBJ databases">
        <authorList>
            <person name="Yang Y."/>
            <person name="Bocs S."/>
            <person name="Baudouin L."/>
        </authorList>
    </citation>
    <scope>NUCLEOTIDE SEQUENCE</scope>
    <source>
        <tissue evidence="3">Spear leaf of Hainan Tall coconut</tissue>
    </source>
</reference>
<dbReference type="InterPro" id="IPR046960">
    <property type="entry name" value="PPR_At4g14850-like_plant"/>
</dbReference>
<dbReference type="PROSITE" id="PS51375">
    <property type="entry name" value="PPR"/>
    <property type="match status" value="1"/>
</dbReference>
<dbReference type="GO" id="GO:0009451">
    <property type="term" value="P:RNA modification"/>
    <property type="evidence" value="ECO:0007669"/>
    <property type="project" value="InterPro"/>
</dbReference>
<dbReference type="PANTHER" id="PTHR47926">
    <property type="entry name" value="PENTATRICOPEPTIDE REPEAT-CONTAINING PROTEIN"/>
    <property type="match status" value="1"/>
</dbReference>
<dbReference type="Proteomes" id="UP000797356">
    <property type="component" value="Chromosome 2"/>
</dbReference>
<dbReference type="Pfam" id="PF20431">
    <property type="entry name" value="E_motif"/>
    <property type="match status" value="1"/>
</dbReference>
<dbReference type="Pfam" id="PF01535">
    <property type="entry name" value="PPR"/>
    <property type="match status" value="2"/>
</dbReference>
<dbReference type="PANTHER" id="PTHR47926:SF481">
    <property type="entry name" value="TETRATRICOPEPTIDE-LIKE HELICAL DOMAIN SUPERFAMILY"/>
    <property type="match status" value="1"/>
</dbReference>
<dbReference type="OrthoDB" id="1904892at2759"/>
<dbReference type="InterPro" id="IPR002885">
    <property type="entry name" value="PPR_rpt"/>
</dbReference>
<proteinExistence type="predicted"/>
<reference evidence="3" key="1">
    <citation type="journal article" date="2017" name="Gigascience">
        <title>The genome draft of coconut (Cocos nucifera).</title>
        <authorList>
            <person name="Xiao Y."/>
            <person name="Xu P."/>
            <person name="Fan H."/>
            <person name="Baudouin L."/>
            <person name="Xia W."/>
            <person name="Bocs S."/>
            <person name="Xu J."/>
            <person name="Li Q."/>
            <person name="Guo A."/>
            <person name="Zhou L."/>
            <person name="Li J."/>
            <person name="Wu Y."/>
            <person name="Ma Z."/>
            <person name="Armero A."/>
            <person name="Issali A.E."/>
            <person name="Liu N."/>
            <person name="Peng M."/>
            <person name="Yang Y."/>
        </authorList>
    </citation>
    <scope>NUCLEOTIDE SEQUENCE</scope>
    <source>
        <tissue evidence="3">Spear leaf of Hainan Tall coconut</tissue>
    </source>
</reference>
<evidence type="ECO:0000256" key="1">
    <source>
        <dbReference type="ARBA" id="ARBA00022737"/>
    </source>
</evidence>
<dbReference type="EMBL" id="CM017873">
    <property type="protein sequence ID" value="KAG1331220.1"/>
    <property type="molecule type" value="Genomic_DNA"/>
</dbReference>